<keyword evidence="6" id="KW-1185">Reference proteome</keyword>
<dbReference type="PANTHER" id="PTHR22952">
    <property type="entry name" value="CAMP-RESPONSE ELEMENT BINDING PROTEIN-RELATED"/>
    <property type="match status" value="1"/>
</dbReference>
<dbReference type="EMBL" id="CM003608">
    <property type="protein sequence ID" value="KYP66623.1"/>
    <property type="molecule type" value="Genomic_DNA"/>
</dbReference>
<accession>A0A151THW9</accession>
<dbReference type="InterPro" id="IPR046347">
    <property type="entry name" value="bZIP_sf"/>
</dbReference>
<dbReference type="AlphaFoldDB" id="A0A151THW9"/>
<dbReference type="STRING" id="3821.A0A151THW9"/>
<feature type="domain" description="BZIP" evidence="4">
    <location>
        <begin position="85"/>
        <end position="99"/>
    </location>
</feature>
<gene>
    <name evidence="5" type="ORF">KK1_012923</name>
</gene>
<dbReference type="Gene3D" id="1.20.5.170">
    <property type="match status" value="1"/>
</dbReference>
<evidence type="ECO:0000313" key="5">
    <source>
        <dbReference type="EMBL" id="KYP66623.1"/>
    </source>
</evidence>
<dbReference type="PANTHER" id="PTHR22952:SF433">
    <property type="entry name" value="PROTEIN FD"/>
    <property type="match status" value="1"/>
</dbReference>
<name>A0A151THW9_CAJCA</name>
<keyword evidence="2" id="KW-0238">DNA-binding</keyword>
<keyword evidence="3" id="KW-0539">Nucleus</keyword>
<dbReference type="GO" id="GO:0003677">
    <property type="term" value="F:DNA binding"/>
    <property type="evidence" value="ECO:0007669"/>
    <property type="project" value="UniProtKB-KW"/>
</dbReference>
<comment type="subcellular location">
    <subcellularLocation>
        <location evidence="1">Nucleus</location>
    </subcellularLocation>
</comment>
<evidence type="ECO:0000256" key="1">
    <source>
        <dbReference type="ARBA" id="ARBA00004123"/>
    </source>
</evidence>
<dbReference type="PROSITE" id="PS00036">
    <property type="entry name" value="BZIP_BASIC"/>
    <property type="match status" value="1"/>
</dbReference>
<dbReference type="GO" id="GO:0003700">
    <property type="term" value="F:DNA-binding transcription factor activity"/>
    <property type="evidence" value="ECO:0007669"/>
    <property type="project" value="InterPro"/>
</dbReference>
<organism evidence="5 6">
    <name type="scientific">Cajanus cajan</name>
    <name type="common">Pigeon pea</name>
    <name type="synonym">Cajanus indicus</name>
    <dbReference type="NCBI Taxonomy" id="3821"/>
    <lineage>
        <taxon>Eukaryota</taxon>
        <taxon>Viridiplantae</taxon>
        <taxon>Streptophyta</taxon>
        <taxon>Embryophyta</taxon>
        <taxon>Tracheophyta</taxon>
        <taxon>Spermatophyta</taxon>
        <taxon>Magnoliopsida</taxon>
        <taxon>eudicotyledons</taxon>
        <taxon>Gunneridae</taxon>
        <taxon>Pentapetalae</taxon>
        <taxon>rosids</taxon>
        <taxon>fabids</taxon>
        <taxon>Fabales</taxon>
        <taxon>Fabaceae</taxon>
        <taxon>Papilionoideae</taxon>
        <taxon>50 kb inversion clade</taxon>
        <taxon>NPAAA clade</taxon>
        <taxon>indigoferoid/millettioid clade</taxon>
        <taxon>Phaseoleae</taxon>
        <taxon>Cajanus</taxon>
    </lineage>
</organism>
<evidence type="ECO:0000313" key="6">
    <source>
        <dbReference type="Proteomes" id="UP000075243"/>
    </source>
</evidence>
<sequence>MEEVWKDINLATLNEQGSRPTTTHPTLMFQDFLARPLIDPPNTNTILSSAPSQLQTPPLVTALSLSSRPHFHPPQCTLADRRNNRMIKNRESAARSRARKQEFLASFSFHLTFLPTSSQLHSQHTQKYYSSLLTTCI</sequence>
<dbReference type="InterPro" id="IPR043452">
    <property type="entry name" value="BZIP46-like"/>
</dbReference>
<dbReference type="Gramene" id="C.cajan_12540.t">
    <property type="protein sequence ID" value="C.cajan_12540.t.cds1"/>
    <property type="gene ID" value="C.cajan_12540"/>
</dbReference>
<evidence type="ECO:0000256" key="3">
    <source>
        <dbReference type="ARBA" id="ARBA00023242"/>
    </source>
</evidence>
<protein>
    <recommendedName>
        <fullName evidence="4">BZIP domain-containing protein</fullName>
    </recommendedName>
</protein>
<dbReference type="GO" id="GO:0045893">
    <property type="term" value="P:positive regulation of DNA-templated transcription"/>
    <property type="evidence" value="ECO:0007669"/>
    <property type="project" value="InterPro"/>
</dbReference>
<dbReference type="GO" id="GO:0005634">
    <property type="term" value="C:nucleus"/>
    <property type="evidence" value="ECO:0007669"/>
    <property type="project" value="UniProtKB-SubCell"/>
</dbReference>
<dbReference type="Proteomes" id="UP000075243">
    <property type="component" value="Chromosome 6"/>
</dbReference>
<dbReference type="InterPro" id="IPR004827">
    <property type="entry name" value="bZIP"/>
</dbReference>
<evidence type="ECO:0000256" key="2">
    <source>
        <dbReference type="ARBA" id="ARBA00023125"/>
    </source>
</evidence>
<evidence type="ECO:0000259" key="4">
    <source>
        <dbReference type="PROSITE" id="PS00036"/>
    </source>
</evidence>
<dbReference type="SUPFAM" id="SSF57959">
    <property type="entry name" value="Leucine zipper domain"/>
    <property type="match status" value="1"/>
</dbReference>
<reference evidence="5 6" key="1">
    <citation type="journal article" date="2012" name="Nat. Biotechnol.">
        <title>Draft genome sequence of pigeonpea (Cajanus cajan), an orphan legume crop of resource-poor farmers.</title>
        <authorList>
            <person name="Varshney R.K."/>
            <person name="Chen W."/>
            <person name="Li Y."/>
            <person name="Bharti A.K."/>
            <person name="Saxena R.K."/>
            <person name="Schlueter J.A."/>
            <person name="Donoghue M.T."/>
            <person name="Azam S."/>
            <person name="Fan G."/>
            <person name="Whaley A.M."/>
            <person name="Farmer A.D."/>
            <person name="Sheridan J."/>
            <person name="Iwata A."/>
            <person name="Tuteja R."/>
            <person name="Penmetsa R.V."/>
            <person name="Wu W."/>
            <person name="Upadhyaya H.D."/>
            <person name="Yang S.P."/>
            <person name="Shah T."/>
            <person name="Saxena K.B."/>
            <person name="Michael T."/>
            <person name="McCombie W.R."/>
            <person name="Yang B."/>
            <person name="Zhang G."/>
            <person name="Yang H."/>
            <person name="Wang J."/>
            <person name="Spillane C."/>
            <person name="Cook D.R."/>
            <person name="May G.D."/>
            <person name="Xu X."/>
            <person name="Jackson S.A."/>
        </authorList>
    </citation>
    <scope>NUCLEOTIDE SEQUENCE [LARGE SCALE GENOMIC DNA]</scope>
    <source>
        <strain evidence="6">cv. Asha</strain>
    </source>
</reference>
<proteinExistence type="predicted"/>